<dbReference type="KEGG" id="soe:110804972"/>
<evidence type="ECO:0000256" key="1">
    <source>
        <dbReference type="SAM" id="Coils"/>
    </source>
</evidence>
<reference evidence="3" key="2">
    <citation type="submission" date="2025-08" db="UniProtKB">
        <authorList>
            <consortium name="RefSeq"/>
        </authorList>
    </citation>
    <scope>IDENTIFICATION</scope>
    <source>
        <tissue evidence="3">Leaf</tissue>
    </source>
</reference>
<reference evidence="2" key="1">
    <citation type="journal article" date="2021" name="Nat. Commun.">
        <title>Genomic analyses provide insights into spinach domestication and the genetic basis of agronomic traits.</title>
        <authorList>
            <person name="Cai X."/>
            <person name="Sun X."/>
            <person name="Xu C."/>
            <person name="Sun H."/>
            <person name="Wang X."/>
            <person name="Ge C."/>
            <person name="Zhang Z."/>
            <person name="Wang Q."/>
            <person name="Fei Z."/>
            <person name="Jiao C."/>
            <person name="Wang Q."/>
        </authorList>
    </citation>
    <scope>NUCLEOTIDE SEQUENCE [LARGE SCALE GENOMIC DNA]</scope>
    <source>
        <strain evidence="2">cv. Varoflay</strain>
    </source>
</reference>
<sequence length="203" mass="22783">MGVWEWIYSVTNAVKQKTPDVTPVAEICRQSYDYCRDTTVHVAGTATAKAREVHGYLSDDQVRDNLGRVAVNVSKNSALYLARSYGGGPVIDIFSRSVQDKKADSHKGRIEELETRVASLEKELSSKRIAQQLKIQRVITESESQDESNFNANMNEKPEDVLKIFMMQQYVGKNLFDNLIIPTGVGSEKKEKVVSNIQGHQCE</sequence>
<dbReference type="AlphaFoldDB" id="A0A9R0KC02"/>
<organism evidence="2 3">
    <name type="scientific">Spinacia oleracea</name>
    <name type="common">Spinach</name>
    <dbReference type="NCBI Taxonomy" id="3562"/>
    <lineage>
        <taxon>Eukaryota</taxon>
        <taxon>Viridiplantae</taxon>
        <taxon>Streptophyta</taxon>
        <taxon>Embryophyta</taxon>
        <taxon>Tracheophyta</taxon>
        <taxon>Spermatophyta</taxon>
        <taxon>Magnoliopsida</taxon>
        <taxon>eudicotyledons</taxon>
        <taxon>Gunneridae</taxon>
        <taxon>Pentapetalae</taxon>
        <taxon>Caryophyllales</taxon>
        <taxon>Chenopodiaceae</taxon>
        <taxon>Chenopodioideae</taxon>
        <taxon>Anserineae</taxon>
        <taxon>Spinacia</taxon>
    </lineage>
</organism>
<dbReference type="Proteomes" id="UP000813463">
    <property type="component" value="Chromosome 5"/>
</dbReference>
<keyword evidence="2" id="KW-1185">Reference proteome</keyword>
<feature type="coiled-coil region" evidence="1">
    <location>
        <begin position="103"/>
        <end position="130"/>
    </location>
</feature>
<protein>
    <submittedName>
        <fullName evidence="3">Uncharacterized protein isoform X1</fullName>
    </submittedName>
</protein>
<evidence type="ECO:0000313" key="3">
    <source>
        <dbReference type="RefSeq" id="XP_021866261.1"/>
    </source>
</evidence>
<gene>
    <name evidence="3" type="primary">LOC110804972</name>
</gene>
<name>A0A9R0KC02_SPIOL</name>
<proteinExistence type="predicted"/>
<evidence type="ECO:0000313" key="2">
    <source>
        <dbReference type="Proteomes" id="UP000813463"/>
    </source>
</evidence>
<dbReference type="OrthoDB" id="765404at2759"/>
<keyword evidence="1" id="KW-0175">Coiled coil</keyword>
<dbReference type="GeneID" id="110804972"/>
<dbReference type="RefSeq" id="XP_021866261.1">
    <property type="nucleotide sequence ID" value="XM_022010569.2"/>
</dbReference>
<accession>A0A9R0KC02</accession>